<reference evidence="2" key="1">
    <citation type="submission" date="2023-03" db="EMBL/GenBank/DDBJ databases">
        <title>Massive genome expansion in bonnet fungi (Mycena s.s.) driven by repeated elements and novel gene families across ecological guilds.</title>
        <authorList>
            <consortium name="Lawrence Berkeley National Laboratory"/>
            <person name="Harder C.B."/>
            <person name="Miyauchi S."/>
            <person name="Viragh M."/>
            <person name="Kuo A."/>
            <person name="Thoen E."/>
            <person name="Andreopoulos B."/>
            <person name="Lu D."/>
            <person name="Skrede I."/>
            <person name="Drula E."/>
            <person name="Henrissat B."/>
            <person name="Morin E."/>
            <person name="Kohler A."/>
            <person name="Barry K."/>
            <person name="LaButti K."/>
            <person name="Morin E."/>
            <person name="Salamov A."/>
            <person name="Lipzen A."/>
            <person name="Mereny Z."/>
            <person name="Hegedus B."/>
            <person name="Baldrian P."/>
            <person name="Stursova M."/>
            <person name="Weitz H."/>
            <person name="Taylor A."/>
            <person name="Grigoriev I.V."/>
            <person name="Nagy L.G."/>
            <person name="Martin F."/>
            <person name="Kauserud H."/>
        </authorList>
    </citation>
    <scope>NUCLEOTIDE SEQUENCE</scope>
    <source>
        <strain evidence="2">CBHHK002</strain>
    </source>
</reference>
<feature type="region of interest" description="Disordered" evidence="1">
    <location>
        <begin position="378"/>
        <end position="442"/>
    </location>
</feature>
<evidence type="ECO:0000256" key="1">
    <source>
        <dbReference type="SAM" id="MobiDB-lite"/>
    </source>
</evidence>
<feature type="compositionally biased region" description="Low complexity" evidence="1">
    <location>
        <begin position="233"/>
        <end position="249"/>
    </location>
</feature>
<proteinExistence type="predicted"/>
<feature type="region of interest" description="Disordered" evidence="1">
    <location>
        <begin position="229"/>
        <end position="296"/>
    </location>
</feature>
<evidence type="ECO:0000313" key="3">
    <source>
        <dbReference type="Proteomes" id="UP001218218"/>
    </source>
</evidence>
<protein>
    <submittedName>
        <fullName evidence="2">Uncharacterized protein</fullName>
    </submittedName>
</protein>
<feature type="compositionally biased region" description="Polar residues" evidence="1">
    <location>
        <begin position="172"/>
        <end position="185"/>
    </location>
</feature>
<accession>A0AAD7AKL3</accession>
<evidence type="ECO:0000313" key="2">
    <source>
        <dbReference type="EMBL" id="KAJ7361481.1"/>
    </source>
</evidence>
<dbReference type="AlphaFoldDB" id="A0AAD7AKL3"/>
<name>A0AAD7AKL3_9AGAR</name>
<keyword evidence="3" id="KW-1185">Reference proteome</keyword>
<feature type="region of interest" description="Disordered" evidence="1">
    <location>
        <begin position="133"/>
        <end position="191"/>
    </location>
</feature>
<feature type="region of interest" description="Disordered" evidence="1">
    <location>
        <begin position="301"/>
        <end position="320"/>
    </location>
</feature>
<dbReference type="EMBL" id="JARIHO010000005">
    <property type="protein sequence ID" value="KAJ7361481.1"/>
    <property type="molecule type" value="Genomic_DNA"/>
</dbReference>
<dbReference type="Proteomes" id="UP001218218">
    <property type="component" value="Unassembled WGS sequence"/>
</dbReference>
<comment type="caution">
    <text evidence="2">The sequence shown here is derived from an EMBL/GenBank/DDBJ whole genome shotgun (WGS) entry which is preliminary data.</text>
</comment>
<feature type="compositionally biased region" description="Polar residues" evidence="1">
    <location>
        <begin position="145"/>
        <end position="162"/>
    </location>
</feature>
<organism evidence="2 3">
    <name type="scientific">Mycena albidolilacea</name>
    <dbReference type="NCBI Taxonomy" id="1033008"/>
    <lineage>
        <taxon>Eukaryota</taxon>
        <taxon>Fungi</taxon>
        <taxon>Dikarya</taxon>
        <taxon>Basidiomycota</taxon>
        <taxon>Agaricomycotina</taxon>
        <taxon>Agaricomycetes</taxon>
        <taxon>Agaricomycetidae</taxon>
        <taxon>Agaricales</taxon>
        <taxon>Marasmiineae</taxon>
        <taxon>Mycenaceae</taxon>
        <taxon>Mycena</taxon>
    </lineage>
</organism>
<gene>
    <name evidence="2" type="ORF">DFH08DRAFT_844342</name>
</gene>
<feature type="compositionally biased region" description="Low complexity" evidence="1">
    <location>
        <begin position="304"/>
        <end position="320"/>
    </location>
</feature>
<sequence>MSFTLTSFIPASNENGSTWKYLLFDFPGVVTRRPSVSPCKHADVAKFFTIFQLLIALLSPRDRMQYIAYPFPPSSVCTMSSQRTLFVTLAAQAMSSVGFSVSILAWIWLTLVPPKPELTEPVLIDKKARRRSAPAALQSRKRHSTSLSVASGEAQTSPVSPQRTRRVYFVDSPTSSASRPTNFQRTSNDSSDLTLLSSLTSEISPSSSSSTLVHTYTAIPAPTLETCRESAIESDSSNSSPRPSLSLSRHFQKARPRRSSTTSATSVPDIAPIVTGPPADTKQRRSSGGLIPPWSFRRISGSKSAASPSTAVSSTAAPATSLGGCTPAVPSYFSRKTSRRVSTPVPRTQPYAYPYYAQPPTEDEGYATYLRNLPQFSAELVPHSPVPSDSEEKEKEEAPLSDQRGRNRQANVMAQAALGLGRRLPPQRSASESWAAGKDPRL</sequence>